<protein>
    <submittedName>
        <fullName evidence="8">FCGBP protein</fullName>
    </submittedName>
</protein>
<gene>
    <name evidence="8" type="primary">Fcgbp_0</name>
    <name evidence="8" type="ORF">ROSBEN_R10324</name>
</gene>
<keyword evidence="9" id="KW-1185">Reference proteome</keyword>
<evidence type="ECO:0000313" key="8">
    <source>
        <dbReference type="EMBL" id="NXJ73000.1"/>
    </source>
</evidence>
<proteinExistence type="predicted"/>
<dbReference type="InterPro" id="IPR036084">
    <property type="entry name" value="Ser_inhib-like_sf"/>
</dbReference>
<keyword evidence="4" id="KW-1015">Disulfide bond</keyword>
<feature type="region of interest" description="Disordered" evidence="6">
    <location>
        <begin position="41"/>
        <end position="62"/>
    </location>
</feature>
<evidence type="ECO:0000256" key="5">
    <source>
        <dbReference type="ARBA" id="ARBA00023180"/>
    </source>
</evidence>
<evidence type="ECO:0000256" key="1">
    <source>
        <dbReference type="ARBA" id="ARBA00004370"/>
    </source>
</evidence>
<dbReference type="PROSITE" id="PS51233">
    <property type="entry name" value="VWFD"/>
    <property type="match status" value="2"/>
</dbReference>
<dbReference type="GO" id="GO:0031012">
    <property type="term" value="C:extracellular matrix"/>
    <property type="evidence" value="ECO:0007669"/>
    <property type="project" value="TreeGrafter"/>
</dbReference>
<dbReference type="SUPFAM" id="SSF57567">
    <property type="entry name" value="Serine protease inhibitors"/>
    <property type="match status" value="2"/>
</dbReference>
<accession>A0A7L0DQN7</accession>
<dbReference type="Pfam" id="PF00094">
    <property type="entry name" value="VWD"/>
    <property type="match status" value="2"/>
</dbReference>
<dbReference type="Pfam" id="PF08742">
    <property type="entry name" value="C8"/>
    <property type="match status" value="2"/>
</dbReference>
<dbReference type="InterPro" id="IPR002919">
    <property type="entry name" value="TIL_dom"/>
</dbReference>
<dbReference type="InterPro" id="IPR052749">
    <property type="entry name" value="Alpha-tectorin"/>
</dbReference>
<dbReference type="GO" id="GO:0016020">
    <property type="term" value="C:membrane"/>
    <property type="evidence" value="ECO:0007669"/>
    <property type="project" value="UniProtKB-SubCell"/>
</dbReference>
<name>A0A7L0DQN7_9CHAR</name>
<feature type="non-terminal residue" evidence="8">
    <location>
        <position position="591"/>
    </location>
</feature>
<evidence type="ECO:0000256" key="3">
    <source>
        <dbReference type="ARBA" id="ARBA00023136"/>
    </source>
</evidence>
<dbReference type="GO" id="GO:0005201">
    <property type="term" value="F:extracellular matrix structural constituent"/>
    <property type="evidence" value="ECO:0007669"/>
    <property type="project" value="TreeGrafter"/>
</dbReference>
<evidence type="ECO:0000313" key="9">
    <source>
        <dbReference type="Proteomes" id="UP000545435"/>
    </source>
</evidence>
<feature type="domain" description="VWFD" evidence="7">
    <location>
        <begin position="273"/>
        <end position="442"/>
    </location>
</feature>
<dbReference type="InterPro" id="IPR001846">
    <property type="entry name" value="VWF_type-D"/>
</dbReference>
<feature type="domain" description="VWFD" evidence="7">
    <location>
        <begin position="1"/>
        <end position="66"/>
    </location>
</feature>
<evidence type="ECO:0000259" key="7">
    <source>
        <dbReference type="PROSITE" id="PS51233"/>
    </source>
</evidence>
<feature type="non-terminal residue" evidence="8">
    <location>
        <position position="1"/>
    </location>
</feature>
<keyword evidence="2" id="KW-0732">Signal</keyword>
<keyword evidence="3" id="KW-0472">Membrane</keyword>
<keyword evidence="5" id="KW-0325">Glycoprotein</keyword>
<evidence type="ECO:0000256" key="2">
    <source>
        <dbReference type="ARBA" id="ARBA00022729"/>
    </source>
</evidence>
<dbReference type="PANTHER" id="PTHR46160:SF3">
    <property type="entry name" value="ALPHA-TECTORIN"/>
    <property type="match status" value="1"/>
</dbReference>
<reference evidence="8 9" key="1">
    <citation type="submission" date="2019-09" db="EMBL/GenBank/DDBJ databases">
        <title>Bird 10,000 Genomes (B10K) Project - Family phase.</title>
        <authorList>
            <person name="Zhang G."/>
        </authorList>
    </citation>
    <scope>NUCLEOTIDE SEQUENCE [LARGE SCALE GENOMIC DNA]</scope>
    <source>
        <strain evidence="8">B10K-DU-006-20</strain>
        <tissue evidence="8">Mixed tissue sample</tissue>
    </source>
</reference>
<evidence type="ECO:0000256" key="6">
    <source>
        <dbReference type="SAM" id="MobiDB-lite"/>
    </source>
</evidence>
<dbReference type="CDD" id="cd19941">
    <property type="entry name" value="TIL"/>
    <property type="match status" value="1"/>
</dbReference>
<dbReference type="Pfam" id="PF12714">
    <property type="entry name" value="TILa"/>
    <property type="match status" value="1"/>
</dbReference>
<dbReference type="InterPro" id="IPR014853">
    <property type="entry name" value="VWF/SSPO/ZAN-like_Cys-rich_dom"/>
</dbReference>
<dbReference type="Pfam" id="PF01826">
    <property type="entry name" value="TIL"/>
    <property type="match status" value="2"/>
</dbReference>
<dbReference type="InterPro" id="IPR025615">
    <property type="entry name" value="TILa_dom"/>
</dbReference>
<comment type="subcellular location">
    <subcellularLocation>
        <location evidence="1">Membrane</location>
    </subcellularLocation>
</comment>
<organism evidence="8 9">
    <name type="scientific">Rostratula benghalensis</name>
    <name type="common">greater painted-snipe</name>
    <dbReference type="NCBI Taxonomy" id="118793"/>
    <lineage>
        <taxon>Eukaryota</taxon>
        <taxon>Metazoa</taxon>
        <taxon>Chordata</taxon>
        <taxon>Craniata</taxon>
        <taxon>Vertebrata</taxon>
        <taxon>Euteleostomi</taxon>
        <taxon>Archelosauria</taxon>
        <taxon>Archosauria</taxon>
        <taxon>Dinosauria</taxon>
        <taxon>Saurischia</taxon>
        <taxon>Theropoda</taxon>
        <taxon>Coelurosauria</taxon>
        <taxon>Aves</taxon>
        <taxon>Neognathae</taxon>
        <taxon>Neoaves</taxon>
        <taxon>Charadriiformes</taxon>
        <taxon>Rostratulidae</taxon>
        <taxon>Rostratula</taxon>
    </lineage>
</organism>
<dbReference type="SMART" id="SM00832">
    <property type="entry name" value="C8"/>
    <property type="match status" value="2"/>
</dbReference>
<dbReference type="PANTHER" id="PTHR46160">
    <property type="entry name" value="ALPHA-TECTORIN-RELATED"/>
    <property type="match status" value="1"/>
</dbReference>
<comment type="caution">
    <text evidence="8">The sequence shown here is derived from an EMBL/GenBank/DDBJ whole genome shotgun (WGS) entry which is preliminary data.</text>
</comment>
<sequence length="591" mass="62163">FFTPFRLGVTFDGRAHVTLNVPTTYRGTLCGLCGDYDGDPRNDDPRRGAGPGAGPGCPLLQPPPCPKRVTVERKQRGGGEECGLILSPGGPFGGCHPRVDPEGYFQACVTDYCHFRGHVTALCRAIGAYAAACQSAGVVLQPWRSKTFCAPSCPPNSHYELNGTSCPPTCPRPTTTPRGGDPGSCHLPRTEGCFCDPGFLLSGHRCVPPPACGCHHGGRYYLGGEVFYPGEGCPQRCRCHRGGVVTCRDVPCPPGQQCRVVGGVRGCHGGPRGRCILLGDRGGRLVTFDGFNGTFSGGNCRYLLAKVCGGDGDNLEVTLEGDGRVTAQVGATRVTVGTGRSWRVDGETQHLPVSVDDGKTWVTQEGTNIVLETTSGHRLVYAATSLVLVTVPSSFTGQMCGLCGDFDGHGDNDLVTPNGTQVNSTQELVVAWKVPDGSTPCSDLCEKCLLQPPDVTGLYGAKDSCGLLVVTPGPFSGCHQEVGPQEFFQHCLQEMVLTAGAGDTLCRSLQAYTAACQEAGAPVKVWRTENFCPLPCGPHGLYSLCARSCRGSCARLAQALPCPAPCFEGCRCPGGFFTQGPSCLLPSTCGC</sequence>
<dbReference type="EMBL" id="VXAI01001919">
    <property type="protein sequence ID" value="NXJ73000.1"/>
    <property type="molecule type" value="Genomic_DNA"/>
</dbReference>
<dbReference type="AlphaFoldDB" id="A0A7L0DQN7"/>
<dbReference type="Gene3D" id="2.10.25.10">
    <property type="entry name" value="Laminin"/>
    <property type="match status" value="2"/>
</dbReference>
<evidence type="ECO:0000256" key="4">
    <source>
        <dbReference type="ARBA" id="ARBA00023157"/>
    </source>
</evidence>
<dbReference type="SMART" id="SM00216">
    <property type="entry name" value="VWD"/>
    <property type="match status" value="1"/>
</dbReference>
<dbReference type="Proteomes" id="UP000545435">
    <property type="component" value="Unassembled WGS sequence"/>
</dbReference>